<feature type="transmembrane region" description="Helical" evidence="1">
    <location>
        <begin position="7"/>
        <end position="25"/>
    </location>
</feature>
<dbReference type="EMBL" id="BK016222">
    <property type="protein sequence ID" value="DAG03077.1"/>
    <property type="molecule type" value="Genomic_DNA"/>
</dbReference>
<reference evidence="2" key="1">
    <citation type="journal article" date="2021" name="Proc. Natl. Acad. Sci. U.S.A.">
        <title>A Catalog of Tens of Thousands of Viruses from Human Metagenomes Reveals Hidden Associations with Chronic Diseases.</title>
        <authorList>
            <person name="Tisza M.J."/>
            <person name="Buck C.B."/>
        </authorList>
    </citation>
    <scope>NUCLEOTIDE SEQUENCE</scope>
    <source>
        <strain evidence="2">Cttma3</strain>
    </source>
</reference>
<name>A0A8S5V8N7_9CAUD</name>
<organism evidence="2">
    <name type="scientific">Siphoviridae sp. cttma3</name>
    <dbReference type="NCBI Taxonomy" id="2825708"/>
    <lineage>
        <taxon>Viruses</taxon>
        <taxon>Duplodnaviria</taxon>
        <taxon>Heunggongvirae</taxon>
        <taxon>Uroviricota</taxon>
        <taxon>Caudoviricetes</taxon>
    </lineage>
</organism>
<keyword evidence="1" id="KW-0812">Transmembrane</keyword>
<accession>A0A8S5V8N7</accession>
<evidence type="ECO:0000313" key="2">
    <source>
        <dbReference type="EMBL" id="DAG03077.1"/>
    </source>
</evidence>
<evidence type="ECO:0000256" key="1">
    <source>
        <dbReference type="SAM" id="Phobius"/>
    </source>
</evidence>
<keyword evidence="1" id="KW-1133">Transmembrane helix</keyword>
<keyword evidence="1" id="KW-0472">Membrane</keyword>
<sequence length="33" mass="3782">MRILLNILLLLGVNILFYLVVYVIADCLMDSIN</sequence>
<proteinExistence type="predicted"/>
<protein>
    <submittedName>
        <fullName evidence="2">Uncharacterized protein</fullName>
    </submittedName>
</protein>